<protein>
    <submittedName>
        <fullName evidence="1">Flagellar assembly protein H</fullName>
    </submittedName>
</protein>
<feature type="non-terminal residue" evidence="1">
    <location>
        <position position="1"/>
    </location>
</feature>
<keyword evidence="2" id="KW-1185">Reference proteome</keyword>
<reference evidence="1" key="1">
    <citation type="submission" date="2019-12" db="EMBL/GenBank/DDBJ databases">
        <title>High-Quality draft genome sequences of three cyanobacteria isolated from the limestone walls of the Old Cathedral of Coimbra.</title>
        <authorList>
            <person name="Tiago I."/>
            <person name="Soares F."/>
            <person name="Portugal A."/>
        </authorList>
    </citation>
    <scope>NUCLEOTIDE SEQUENCE</scope>
    <source>
        <strain evidence="1">A</strain>
    </source>
</reference>
<evidence type="ECO:0000313" key="1">
    <source>
        <dbReference type="EMBL" id="NDJ20035.1"/>
    </source>
</evidence>
<keyword evidence="1" id="KW-0969">Cilium</keyword>
<dbReference type="AlphaFoldDB" id="A0A8J7Z5Z4"/>
<dbReference type="EMBL" id="WVIE01000068">
    <property type="protein sequence ID" value="NDJ20035.1"/>
    <property type="molecule type" value="Genomic_DNA"/>
</dbReference>
<keyword evidence="1" id="KW-0966">Cell projection</keyword>
<dbReference type="Proteomes" id="UP000646053">
    <property type="component" value="Unassembled WGS sequence"/>
</dbReference>
<proteinExistence type="predicted"/>
<comment type="caution">
    <text evidence="1">The sequence shown here is derived from an EMBL/GenBank/DDBJ whole genome shotgun (WGS) entry which is preliminary data.</text>
</comment>
<gene>
    <name evidence="1" type="ORF">GS601_22625</name>
</gene>
<sequence>IAAAYVLSGLKLEGSVIARIIRRDVMRESVTYQAILREGREENRQEIALNLLREGISIDIISRSTGLSIAAIQQLQQQLEQT</sequence>
<name>A0A8J7Z5Z4_9CYAN</name>
<keyword evidence="1" id="KW-0282">Flagellum</keyword>
<organism evidence="1 2">
    <name type="scientific">Myxacorys almedinensis A</name>
    <dbReference type="NCBI Taxonomy" id="2690445"/>
    <lineage>
        <taxon>Bacteria</taxon>
        <taxon>Bacillati</taxon>
        <taxon>Cyanobacteriota</taxon>
        <taxon>Cyanophyceae</taxon>
        <taxon>Leptolyngbyales</taxon>
        <taxon>Leptolyngbyaceae</taxon>
        <taxon>Myxacorys</taxon>
        <taxon>Myxacorys almedinensis</taxon>
    </lineage>
</organism>
<accession>A0A8J7Z5Z4</accession>
<evidence type="ECO:0000313" key="2">
    <source>
        <dbReference type="Proteomes" id="UP000646053"/>
    </source>
</evidence>